<dbReference type="Proteomes" id="UP000768471">
    <property type="component" value="Unassembled WGS sequence"/>
</dbReference>
<name>A0ABS0NCQ2_9NEIS</name>
<gene>
    <name evidence="2" type="ORF">H9Q10_10485</name>
</gene>
<reference evidence="2 3" key="1">
    <citation type="submission" date="2020-09" db="EMBL/GenBank/DDBJ databases">
        <title>Eikenella S3660 sp. nov., isolated from a throat swab.</title>
        <authorList>
            <person name="Buhl M."/>
        </authorList>
    </citation>
    <scope>NUCLEOTIDE SEQUENCE [LARGE SCALE GENOMIC DNA]</scope>
    <source>
        <strain evidence="2 3">S3360</strain>
    </source>
</reference>
<feature type="transmembrane region" description="Helical" evidence="1">
    <location>
        <begin position="119"/>
        <end position="138"/>
    </location>
</feature>
<dbReference type="RefSeq" id="WP_197903919.1">
    <property type="nucleotide sequence ID" value="NZ_JACSGR010000007.1"/>
</dbReference>
<evidence type="ECO:0008006" key="4">
    <source>
        <dbReference type="Google" id="ProtNLM"/>
    </source>
</evidence>
<keyword evidence="1" id="KW-0812">Transmembrane</keyword>
<feature type="transmembrane region" description="Helical" evidence="1">
    <location>
        <begin position="85"/>
        <end position="107"/>
    </location>
</feature>
<organism evidence="2 3">
    <name type="scientific">Eikenella glucosivorans</name>
    <dbReference type="NCBI Taxonomy" id="2766967"/>
    <lineage>
        <taxon>Bacteria</taxon>
        <taxon>Pseudomonadati</taxon>
        <taxon>Pseudomonadota</taxon>
        <taxon>Betaproteobacteria</taxon>
        <taxon>Neisseriales</taxon>
        <taxon>Neisseriaceae</taxon>
        <taxon>Eikenella</taxon>
    </lineage>
</organism>
<evidence type="ECO:0000313" key="2">
    <source>
        <dbReference type="EMBL" id="MBH5330090.1"/>
    </source>
</evidence>
<protein>
    <recommendedName>
        <fullName evidence="4">Yip1 domain-containing protein</fullName>
    </recommendedName>
</protein>
<comment type="caution">
    <text evidence="2">The sequence shown here is derived from an EMBL/GenBank/DDBJ whole genome shotgun (WGS) entry which is preliminary data.</text>
</comment>
<keyword evidence="1" id="KW-1133">Transmembrane helix</keyword>
<feature type="transmembrane region" description="Helical" evidence="1">
    <location>
        <begin position="54"/>
        <end position="73"/>
    </location>
</feature>
<keyword evidence="3" id="KW-1185">Reference proteome</keyword>
<sequence>MYRLISDAANLMRLQFRPADEYVYPLHDMLGALLVAAAVNTAMMAPLLSGQHGIMALMFCLQLVKWPVFSTVMDKLMGAVSGRRVWLWGYVLVSEVLVVPLLLLVYVPRLALLGDMWSMWGTVATIIGFARLCGARVWQVLLGYALSFCVLFVVAGLLWTLFVTLGVVDTAQMEQLMMRWQEMMNTVPPGNK</sequence>
<feature type="transmembrane region" description="Helical" evidence="1">
    <location>
        <begin position="22"/>
        <end position="42"/>
    </location>
</feature>
<proteinExistence type="predicted"/>
<keyword evidence="1" id="KW-0472">Membrane</keyword>
<dbReference type="EMBL" id="JACSGR010000007">
    <property type="protein sequence ID" value="MBH5330090.1"/>
    <property type="molecule type" value="Genomic_DNA"/>
</dbReference>
<evidence type="ECO:0000313" key="3">
    <source>
        <dbReference type="Proteomes" id="UP000768471"/>
    </source>
</evidence>
<feature type="transmembrane region" description="Helical" evidence="1">
    <location>
        <begin position="144"/>
        <end position="168"/>
    </location>
</feature>
<accession>A0ABS0NCQ2</accession>
<evidence type="ECO:0000256" key="1">
    <source>
        <dbReference type="SAM" id="Phobius"/>
    </source>
</evidence>